<accession>A0A506TUM1</accession>
<keyword evidence="12" id="KW-1185">Reference proteome</keyword>
<dbReference type="EMBL" id="VHLH01000057">
    <property type="protein sequence ID" value="TPW25752.1"/>
    <property type="molecule type" value="Genomic_DNA"/>
</dbReference>
<keyword evidence="6" id="KW-0547">Nucleotide-binding</keyword>
<dbReference type="AlphaFoldDB" id="A0A506TUM1"/>
<dbReference type="InterPro" id="IPR012340">
    <property type="entry name" value="NA-bd_OB-fold"/>
</dbReference>
<reference evidence="11 12" key="1">
    <citation type="submission" date="2019-06" db="EMBL/GenBank/DDBJ databases">
        <authorList>
            <person name="Li M."/>
        </authorList>
    </citation>
    <scope>NUCLEOTIDE SEQUENCE [LARGE SCALE GENOMIC DNA]</scope>
    <source>
        <strain evidence="11 12">BGMRC6574</strain>
    </source>
</reference>
<dbReference type="SUPFAM" id="SSF52540">
    <property type="entry name" value="P-loop containing nucleoside triphosphate hydrolases"/>
    <property type="match status" value="1"/>
</dbReference>
<dbReference type="GO" id="GO:0055052">
    <property type="term" value="C:ATP-binding cassette (ABC) transporter complex, substrate-binding subunit-containing"/>
    <property type="evidence" value="ECO:0007669"/>
    <property type="project" value="TreeGrafter"/>
</dbReference>
<dbReference type="InterPro" id="IPR008995">
    <property type="entry name" value="Mo/tungstate-bd_C_term_dom"/>
</dbReference>
<dbReference type="GO" id="GO:0140359">
    <property type="term" value="F:ABC-type transporter activity"/>
    <property type="evidence" value="ECO:0007669"/>
    <property type="project" value="InterPro"/>
</dbReference>
<evidence type="ECO:0000256" key="9">
    <source>
        <dbReference type="ARBA" id="ARBA00023136"/>
    </source>
</evidence>
<dbReference type="InterPro" id="IPR003593">
    <property type="entry name" value="AAA+_ATPase"/>
</dbReference>
<evidence type="ECO:0000256" key="3">
    <source>
        <dbReference type="ARBA" id="ARBA00022448"/>
    </source>
</evidence>
<evidence type="ECO:0000313" key="11">
    <source>
        <dbReference type="EMBL" id="TPW25752.1"/>
    </source>
</evidence>
<dbReference type="Pfam" id="PF17912">
    <property type="entry name" value="OB_MalK"/>
    <property type="match status" value="1"/>
</dbReference>
<dbReference type="PANTHER" id="PTHR43875:SF15">
    <property type="entry name" value="TREHALOSE IMPORT ATP-BINDING PROTEIN SUGC"/>
    <property type="match status" value="1"/>
</dbReference>
<dbReference type="Pfam" id="PF00005">
    <property type="entry name" value="ABC_tran"/>
    <property type="match status" value="1"/>
</dbReference>
<dbReference type="GO" id="GO:0008643">
    <property type="term" value="P:carbohydrate transport"/>
    <property type="evidence" value="ECO:0007669"/>
    <property type="project" value="InterPro"/>
</dbReference>
<dbReference type="PROSITE" id="PS00211">
    <property type="entry name" value="ABC_TRANSPORTER_1"/>
    <property type="match status" value="1"/>
</dbReference>
<protein>
    <submittedName>
        <fullName evidence="11">sn-glycerol-3-phosphate ABC transporter ATP-binding protein UgpC</fullName>
    </submittedName>
</protein>
<evidence type="ECO:0000259" key="10">
    <source>
        <dbReference type="PROSITE" id="PS50893"/>
    </source>
</evidence>
<comment type="subcellular location">
    <subcellularLocation>
        <location evidence="1">Cell inner membrane</location>
        <topology evidence="1">Peripheral membrane protein</topology>
    </subcellularLocation>
</comment>
<dbReference type="InterPro" id="IPR015855">
    <property type="entry name" value="ABC_transpr_MalK-like"/>
</dbReference>
<dbReference type="FunFam" id="3.40.50.300:FF:000042">
    <property type="entry name" value="Maltose/maltodextrin ABC transporter, ATP-binding protein"/>
    <property type="match status" value="1"/>
</dbReference>
<dbReference type="OrthoDB" id="9767663at2"/>
<dbReference type="InterPro" id="IPR040582">
    <property type="entry name" value="OB_MalK-like"/>
</dbReference>
<dbReference type="GO" id="GO:0016887">
    <property type="term" value="F:ATP hydrolysis activity"/>
    <property type="evidence" value="ECO:0007669"/>
    <property type="project" value="InterPro"/>
</dbReference>
<feature type="domain" description="ABC transporter" evidence="10">
    <location>
        <begin position="4"/>
        <end position="234"/>
    </location>
</feature>
<gene>
    <name evidence="11" type="primary">ugpC</name>
    <name evidence="11" type="ORF">FJU11_18035</name>
</gene>
<dbReference type="SUPFAM" id="SSF50331">
    <property type="entry name" value="MOP-like"/>
    <property type="match status" value="1"/>
</dbReference>
<dbReference type="Gene3D" id="2.40.50.140">
    <property type="entry name" value="Nucleic acid-binding proteins"/>
    <property type="match status" value="1"/>
</dbReference>
<sequence length="364" mass="39943">MAEVRLDRVGKFYGSYEAVQKFDLTIRDGEFFVLLGPSGCGKSTTLRMIAGLESITTGDLTIGGRRVNDVDPKDRKVAMVFQNYALYPHKNVFDNMAMALKLQKVASQEIRERVERTAEMLGLSEYLERKPAALSGGQRQRVAIGRAIVRTPEVFLFDEPLSNLDAKLRVKMRMELQELHDRLGVTSIYVTHDQIEAMTLADRIVVMNEGVVAQVGTPREVYDHPATEFVAGFIGSPAMNFVDVERTGDGSWKSLCGSLSVSLPQSVPDAYAKVRLGIRPEHIELVGESVPASEPVHEAVVHLDELLGADALLSLGIGDVRLLARVGGSDHPVRGDHVRVRLPQQRLHAFAIESGAAITGAPKH</sequence>
<keyword evidence="5" id="KW-0997">Cell inner membrane</keyword>
<dbReference type="SMART" id="SM00382">
    <property type="entry name" value="AAA"/>
    <property type="match status" value="1"/>
</dbReference>
<keyword evidence="8" id="KW-1278">Translocase</keyword>
<keyword evidence="7 11" id="KW-0067">ATP-binding</keyword>
<evidence type="ECO:0000256" key="2">
    <source>
        <dbReference type="ARBA" id="ARBA00005417"/>
    </source>
</evidence>
<dbReference type="Proteomes" id="UP000320314">
    <property type="component" value="Unassembled WGS sequence"/>
</dbReference>
<dbReference type="NCBIfam" id="NF008653">
    <property type="entry name" value="PRK11650.1"/>
    <property type="match status" value="1"/>
</dbReference>
<keyword evidence="3" id="KW-0813">Transport</keyword>
<proteinExistence type="inferred from homology"/>
<evidence type="ECO:0000256" key="5">
    <source>
        <dbReference type="ARBA" id="ARBA00022519"/>
    </source>
</evidence>
<keyword evidence="9" id="KW-0472">Membrane</keyword>
<organism evidence="11 12">
    <name type="scientific">Pararhizobium mangrovi</name>
    <dbReference type="NCBI Taxonomy" id="2590452"/>
    <lineage>
        <taxon>Bacteria</taxon>
        <taxon>Pseudomonadati</taxon>
        <taxon>Pseudomonadota</taxon>
        <taxon>Alphaproteobacteria</taxon>
        <taxon>Hyphomicrobiales</taxon>
        <taxon>Rhizobiaceae</taxon>
        <taxon>Rhizobium/Agrobacterium group</taxon>
        <taxon>Pararhizobium</taxon>
    </lineage>
</organism>
<dbReference type="InterPro" id="IPR017871">
    <property type="entry name" value="ABC_transporter-like_CS"/>
</dbReference>
<keyword evidence="4" id="KW-1003">Cell membrane</keyword>
<evidence type="ECO:0000256" key="7">
    <source>
        <dbReference type="ARBA" id="ARBA00022840"/>
    </source>
</evidence>
<dbReference type="GO" id="GO:0005524">
    <property type="term" value="F:ATP binding"/>
    <property type="evidence" value="ECO:0007669"/>
    <property type="project" value="UniProtKB-KW"/>
</dbReference>
<dbReference type="InterPro" id="IPR003439">
    <property type="entry name" value="ABC_transporter-like_ATP-bd"/>
</dbReference>
<dbReference type="CDD" id="cd03301">
    <property type="entry name" value="ABC_MalK_N"/>
    <property type="match status" value="1"/>
</dbReference>
<evidence type="ECO:0000256" key="1">
    <source>
        <dbReference type="ARBA" id="ARBA00004417"/>
    </source>
</evidence>
<comment type="similarity">
    <text evidence="2">Belongs to the ABC transporter superfamily.</text>
</comment>
<name>A0A506TUM1_9HYPH</name>
<dbReference type="Gene3D" id="2.40.50.100">
    <property type="match status" value="1"/>
</dbReference>
<evidence type="ECO:0000256" key="6">
    <source>
        <dbReference type="ARBA" id="ARBA00022741"/>
    </source>
</evidence>
<dbReference type="InterPro" id="IPR027417">
    <property type="entry name" value="P-loop_NTPase"/>
</dbReference>
<dbReference type="PROSITE" id="PS50893">
    <property type="entry name" value="ABC_TRANSPORTER_2"/>
    <property type="match status" value="1"/>
</dbReference>
<dbReference type="InterPro" id="IPR047641">
    <property type="entry name" value="ABC_transpr_MalK/UgpC-like"/>
</dbReference>
<comment type="caution">
    <text evidence="11">The sequence shown here is derived from an EMBL/GenBank/DDBJ whole genome shotgun (WGS) entry which is preliminary data.</text>
</comment>
<evidence type="ECO:0000256" key="4">
    <source>
        <dbReference type="ARBA" id="ARBA00022475"/>
    </source>
</evidence>
<evidence type="ECO:0000313" key="12">
    <source>
        <dbReference type="Proteomes" id="UP000320314"/>
    </source>
</evidence>
<dbReference type="Gene3D" id="3.40.50.300">
    <property type="entry name" value="P-loop containing nucleotide triphosphate hydrolases"/>
    <property type="match status" value="1"/>
</dbReference>
<evidence type="ECO:0000256" key="8">
    <source>
        <dbReference type="ARBA" id="ARBA00022967"/>
    </source>
</evidence>
<dbReference type="PANTHER" id="PTHR43875">
    <property type="entry name" value="MALTODEXTRIN IMPORT ATP-BINDING PROTEIN MSMX"/>
    <property type="match status" value="1"/>
</dbReference>
<dbReference type="RefSeq" id="WP_141168464.1">
    <property type="nucleotide sequence ID" value="NZ_VHLH01000057.1"/>
</dbReference>